<dbReference type="PROSITE" id="PS51257">
    <property type="entry name" value="PROKAR_LIPOPROTEIN"/>
    <property type="match status" value="1"/>
</dbReference>
<organism evidence="2 3">
    <name type="scientific">Halioxenophilus aromaticivorans</name>
    <dbReference type="NCBI Taxonomy" id="1306992"/>
    <lineage>
        <taxon>Bacteria</taxon>
        <taxon>Pseudomonadati</taxon>
        <taxon>Pseudomonadota</taxon>
        <taxon>Gammaproteobacteria</taxon>
        <taxon>Alteromonadales</taxon>
        <taxon>Alteromonadaceae</taxon>
        <taxon>Halioxenophilus</taxon>
    </lineage>
</organism>
<proteinExistence type="predicted"/>
<keyword evidence="3" id="KW-1185">Reference proteome</keyword>
<dbReference type="EMBL" id="BAABLX010000078">
    <property type="protein sequence ID" value="GAA4959525.1"/>
    <property type="molecule type" value="Genomic_DNA"/>
</dbReference>
<evidence type="ECO:0000313" key="3">
    <source>
        <dbReference type="Proteomes" id="UP001409585"/>
    </source>
</evidence>
<reference evidence="3" key="1">
    <citation type="journal article" date="2019" name="Int. J. Syst. Evol. Microbiol.">
        <title>The Global Catalogue of Microorganisms (GCM) 10K type strain sequencing project: providing services to taxonomists for standard genome sequencing and annotation.</title>
        <authorList>
            <consortium name="The Broad Institute Genomics Platform"/>
            <consortium name="The Broad Institute Genome Sequencing Center for Infectious Disease"/>
            <person name="Wu L."/>
            <person name="Ma J."/>
        </authorList>
    </citation>
    <scope>NUCLEOTIDE SEQUENCE [LARGE SCALE GENOMIC DNA]</scope>
    <source>
        <strain evidence="3">JCM 19134</strain>
    </source>
</reference>
<gene>
    <name evidence="2" type="ORF">GCM10025791_45690</name>
</gene>
<feature type="signal peptide" evidence="1">
    <location>
        <begin position="1"/>
        <end position="22"/>
    </location>
</feature>
<evidence type="ECO:0008006" key="4">
    <source>
        <dbReference type="Google" id="ProtNLM"/>
    </source>
</evidence>
<dbReference type="RefSeq" id="WP_345427693.1">
    <property type="nucleotide sequence ID" value="NZ_AP031496.1"/>
</dbReference>
<evidence type="ECO:0000313" key="2">
    <source>
        <dbReference type="EMBL" id="GAA4959525.1"/>
    </source>
</evidence>
<keyword evidence="1" id="KW-0732">Signal</keyword>
<comment type="caution">
    <text evidence="2">The sequence shown here is derived from an EMBL/GenBank/DDBJ whole genome shotgun (WGS) entry which is preliminary data.</text>
</comment>
<sequence length="140" mass="15158">MNNKLIAVSVLWLSTSACHTYASQCAENFSVEGNFLKGKTFKTWEEIASLNSQDAFKKIYQHIAQDGWKITNADEKLGIISASQDVSFGEGKTAPLNIVLEENGSYSRVSISYSISGGVSSPKKAVLKSFCDTIAAAKKP</sequence>
<protein>
    <recommendedName>
        <fullName evidence="4">DUF3568 family protein</fullName>
    </recommendedName>
</protein>
<accession>A0AAV3U9U6</accession>
<feature type="chain" id="PRO_5043752537" description="DUF3568 family protein" evidence="1">
    <location>
        <begin position="23"/>
        <end position="140"/>
    </location>
</feature>
<dbReference type="Proteomes" id="UP001409585">
    <property type="component" value="Unassembled WGS sequence"/>
</dbReference>
<dbReference type="AlphaFoldDB" id="A0AAV3U9U6"/>
<evidence type="ECO:0000256" key="1">
    <source>
        <dbReference type="SAM" id="SignalP"/>
    </source>
</evidence>
<name>A0AAV3U9U6_9ALTE</name>